<evidence type="ECO:0000256" key="1">
    <source>
        <dbReference type="SAM" id="MobiDB-lite"/>
    </source>
</evidence>
<organism evidence="2 3">
    <name type="scientific">Gossypium darwinii</name>
    <name type="common">Darwin's cotton</name>
    <name type="synonym">Gossypium barbadense var. darwinii</name>
    <dbReference type="NCBI Taxonomy" id="34276"/>
    <lineage>
        <taxon>Eukaryota</taxon>
        <taxon>Viridiplantae</taxon>
        <taxon>Streptophyta</taxon>
        <taxon>Embryophyta</taxon>
        <taxon>Tracheophyta</taxon>
        <taxon>Spermatophyta</taxon>
        <taxon>Magnoliopsida</taxon>
        <taxon>eudicotyledons</taxon>
        <taxon>Gunneridae</taxon>
        <taxon>Pentapetalae</taxon>
        <taxon>rosids</taxon>
        <taxon>malvids</taxon>
        <taxon>Malvales</taxon>
        <taxon>Malvaceae</taxon>
        <taxon>Malvoideae</taxon>
        <taxon>Gossypium</taxon>
    </lineage>
</organism>
<protein>
    <submittedName>
        <fullName evidence="2">Uncharacterized protein</fullName>
    </submittedName>
</protein>
<proteinExistence type="predicted"/>
<dbReference type="AlphaFoldDB" id="A0A5D2CL48"/>
<name>A0A5D2CL48_GOSDA</name>
<dbReference type="Proteomes" id="UP000323506">
    <property type="component" value="Chromosome D05"/>
</dbReference>
<reference evidence="2 3" key="1">
    <citation type="submission" date="2019-06" db="EMBL/GenBank/DDBJ databases">
        <title>WGS assembly of Gossypium darwinii.</title>
        <authorList>
            <person name="Chen Z.J."/>
            <person name="Sreedasyam A."/>
            <person name="Ando A."/>
            <person name="Song Q."/>
            <person name="De L."/>
            <person name="Hulse-Kemp A."/>
            <person name="Ding M."/>
            <person name="Ye W."/>
            <person name="Kirkbride R."/>
            <person name="Jenkins J."/>
            <person name="Plott C."/>
            <person name="Lovell J."/>
            <person name="Lin Y.-M."/>
            <person name="Vaughn R."/>
            <person name="Liu B."/>
            <person name="Li W."/>
            <person name="Simpson S."/>
            <person name="Scheffler B."/>
            <person name="Saski C."/>
            <person name="Grover C."/>
            <person name="Hu G."/>
            <person name="Conover J."/>
            <person name="Carlson J."/>
            <person name="Shu S."/>
            <person name="Boston L."/>
            <person name="Williams M."/>
            <person name="Peterson D."/>
            <person name="Mcgee K."/>
            <person name="Jones D."/>
            <person name="Wendel J."/>
            <person name="Stelly D."/>
            <person name="Grimwood J."/>
            <person name="Schmutz J."/>
        </authorList>
    </citation>
    <scope>NUCLEOTIDE SEQUENCE [LARGE SCALE GENOMIC DNA]</scope>
    <source>
        <strain evidence="2">1808015.09</strain>
    </source>
</reference>
<accession>A0A5D2CL48</accession>
<gene>
    <name evidence="2" type="ORF">ES288_D05G288500v1</name>
</gene>
<sequence length="107" mass="12056">MADGLPRPPSRHQRVRRPVPESGPVSPCFTVSLKAKALSTHGSRKQRRSTTAWTRFGRRRRDPPTAQPRPPGVRRGRRLWSEACMSEPGSMRRLEAWGQAAARVLCC</sequence>
<evidence type="ECO:0000313" key="3">
    <source>
        <dbReference type="Proteomes" id="UP000323506"/>
    </source>
</evidence>
<feature type="region of interest" description="Disordered" evidence="1">
    <location>
        <begin position="1"/>
        <end position="76"/>
    </location>
</feature>
<dbReference type="EMBL" id="CM017705">
    <property type="protein sequence ID" value="TYG70139.1"/>
    <property type="molecule type" value="Genomic_DNA"/>
</dbReference>
<evidence type="ECO:0000313" key="2">
    <source>
        <dbReference type="EMBL" id="TYG70139.1"/>
    </source>
</evidence>
<keyword evidence="3" id="KW-1185">Reference proteome</keyword>